<dbReference type="EMBL" id="REGN01001611">
    <property type="protein sequence ID" value="RNA33610.1"/>
    <property type="molecule type" value="Genomic_DNA"/>
</dbReference>
<sequence length="66" mass="7715">RFDERSIVEDCKNNPKRIFSYVNNQKISKDKIRSLINKNGELVNNKEEIANILNNQFQQAFSLDDG</sequence>
<evidence type="ECO:0000313" key="1">
    <source>
        <dbReference type="EMBL" id="RNA33610.1"/>
    </source>
</evidence>
<accession>A0A3M7SDM3</accession>
<protein>
    <submittedName>
        <fullName evidence="1">Uncharacterized protein</fullName>
    </submittedName>
</protein>
<feature type="non-terminal residue" evidence="1">
    <location>
        <position position="1"/>
    </location>
</feature>
<keyword evidence="2" id="KW-1185">Reference proteome</keyword>
<proteinExistence type="predicted"/>
<dbReference type="Proteomes" id="UP000276133">
    <property type="component" value="Unassembled WGS sequence"/>
</dbReference>
<comment type="caution">
    <text evidence="1">The sequence shown here is derived from an EMBL/GenBank/DDBJ whole genome shotgun (WGS) entry which is preliminary data.</text>
</comment>
<reference evidence="1 2" key="1">
    <citation type="journal article" date="2018" name="Sci. Rep.">
        <title>Genomic signatures of local adaptation to the degree of environmental predictability in rotifers.</title>
        <authorList>
            <person name="Franch-Gras L."/>
            <person name="Hahn C."/>
            <person name="Garcia-Roger E.M."/>
            <person name="Carmona M.J."/>
            <person name="Serra M."/>
            <person name="Gomez A."/>
        </authorList>
    </citation>
    <scope>NUCLEOTIDE SEQUENCE [LARGE SCALE GENOMIC DNA]</scope>
    <source>
        <strain evidence="1">HYR1</strain>
    </source>
</reference>
<organism evidence="1 2">
    <name type="scientific">Brachionus plicatilis</name>
    <name type="common">Marine rotifer</name>
    <name type="synonym">Brachionus muelleri</name>
    <dbReference type="NCBI Taxonomy" id="10195"/>
    <lineage>
        <taxon>Eukaryota</taxon>
        <taxon>Metazoa</taxon>
        <taxon>Spiralia</taxon>
        <taxon>Gnathifera</taxon>
        <taxon>Rotifera</taxon>
        <taxon>Eurotatoria</taxon>
        <taxon>Monogononta</taxon>
        <taxon>Pseudotrocha</taxon>
        <taxon>Ploima</taxon>
        <taxon>Brachionidae</taxon>
        <taxon>Brachionus</taxon>
    </lineage>
</organism>
<evidence type="ECO:0000313" key="2">
    <source>
        <dbReference type="Proteomes" id="UP000276133"/>
    </source>
</evidence>
<dbReference type="AlphaFoldDB" id="A0A3M7SDM3"/>
<name>A0A3M7SDM3_BRAPC</name>
<gene>
    <name evidence="1" type="ORF">BpHYR1_005691</name>
</gene>